<feature type="transmembrane region" description="Helical" evidence="1">
    <location>
        <begin position="30"/>
        <end position="49"/>
    </location>
</feature>
<gene>
    <name evidence="2" type="ORF">BO80DRAFT_427509</name>
</gene>
<dbReference type="VEuPathDB" id="FungiDB:BO80DRAFT_427509"/>
<accession>A0A395GVW5</accession>
<protein>
    <submittedName>
        <fullName evidence="2">Uncharacterized protein</fullName>
    </submittedName>
</protein>
<sequence>MFLYIASTGPWSDFESLLGQVFIHLFWPEAGMLALGMICAGITSVHVAASSR</sequence>
<keyword evidence="1" id="KW-0472">Membrane</keyword>
<organism evidence="2 3">
    <name type="scientific">Aspergillus ibericus CBS 121593</name>
    <dbReference type="NCBI Taxonomy" id="1448316"/>
    <lineage>
        <taxon>Eukaryota</taxon>
        <taxon>Fungi</taxon>
        <taxon>Dikarya</taxon>
        <taxon>Ascomycota</taxon>
        <taxon>Pezizomycotina</taxon>
        <taxon>Eurotiomycetes</taxon>
        <taxon>Eurotiomycetidae</taxon>
        <taxon>Eurotiales</taxon>
        <taxon>Aspergillaceae</taxon>
        <taxon>Aspergillus</taxon>
        <taxon>Aspergillus subgen. Circumdati</taxon>
    </lineage>
</organism>
<evidence type="ECO:0000256" key="1">
    <source>
        <dbReference type="SAM" id="Phobius"/>
    </source>
</evidence>
<dbReference type="EMBL" id="KZ824455">
    <property type="protein sequence ID" value="RAK98213.1"/>
    <property type="molecule type" value="Genomic_DNA"/>
</dbReference>
<evidence type="ECO:0000313" key="3">
    <source>
        <dbReference type="Proteomes" id="UP000249402"/>
    </source>
</evidence>
<proteinExistence type="predicted"/>
<dbReference type="RefSeq" id="XP_025572541.1">
    <property type="nucleotide sequence ID" value="XM_025720026.1"/>
</dbReference>
<dbReference type="AlphaFoldDB" id="A0A395GVW5"/>
<name>A0A395GVW5_9EURO</name>
<keyword evidence="3" id="KW-1185">Reference proteome</keyword>
<dbReference type="Proteomes" id="UP000249402">
    <property type="component" value="Unassembled WGS sequence"/>
</dbReference>
<keyword evidence="1" id="KW-0812">Transmembrane</keyword>
<dbReference type="GeneID" id="37224891"/>
<evidence type="ECO:0000313" key="2">
    <source>
        <dbReference type="EMBL" id="RAK98213.1"/>
    </source>
</evidence>
<keyword evidence="1" id="KW-1133">Transmembrane helix</keyword>
<reference evidence="2 3" key="1">
    <citation type="submission" date="2018-02" db="EMBL/GenBank/DDBJ databases">
        <title>The genomes of Aspergillus section Nigri reveals drivers in fungal speciation.</title>
        <authorList>
            <consortium name="DOE Joint Genome Institute"/>
            <person name="Vesth T.C."/>
            <person name="Nybo J."/>
            <person name="Theobald S."/>
            <person name="Brandl J."/>
            <person name="Frisvad J.C."/>
            <person name="Nielsen K.F."/>
            <person name="Lyhne E.K."/>
            <person name="Kogle M.E."/>
            <person name="Kuo A."/>
            <person name="Riley R."/>
            <person name="Clum A."/>
            <person name="Nolan M."/>
            <person name="Lipzen A."/>
            <person name="Salamov A."/>
            <person name="Henrissat B."/>
            <person name="Wiebenga A."/>
            <person name="De vries R.P."/>
            <person name="Grigoriev I.V."/>
            <person name="Mortensen U.H."/>
            <person name="Andersen M.R."/>
            <person name="Baker S.E."/>
        </authorList>
    </citation>
    <scope>NUCLEOTIDE SEQUENCE [LARGE SCALE GENOMIC DNA]</scope>
    <source>
        <strain evidence="2 3">CBS 121593</strain>
    </source>
</reference>